<dbReference type="InterPro" id="IPR038109">
    <property type="entry name" value="DNA_bind_recomb_sf"/>
</dbReference>
<dbReference type="Pfam" id="PF00239">
    <property type="entry name" value="Resolvase"/>
    <property type="match status" value="1"/>
</dbReference>
<feature type="domain" description="Resolvase/invertase-type recombinase catalytic" evidence="3">
    <location>
        <begin position="8"/>
        <end position="155"/>
    </location>
</feature>
<dbReference type="InterPro" id="IPR036162">
    <property type="entry name" value="Resolvase-like_N_sf"/>
</dbReference>
<dbReference type="Gene3D" id="3.40.50.1390">
    <property type="entry name" value="Resolvase, N-terminal catalytic domain"/>
    <property type="match status" value="1"/>
</dbReference>
<keyword evidence="1" id="KW-0175">Coiled coil</keyword>
<feature type="coiled-coil region" evidence="1">
    <location>
        <begin position="372"/>
        <end position="427"/>
    </location>
</feature>
<evidence type="ECO:0000256" key="2">
    <source>
        <dbReference type="SAM" id="MobiDB-lite"/>
    </source>
</evidence>
<dbReference type="OrthoDB" id="65783at2"/>
<proteinExistence type="predicted"/>
<dbReference type="Gene3D" id="3.90.1750.20">
    <property type="entry name" value="Putative Large Serine Recombinase, Chain B, Domain 2"/>
    <property type="match status" value="1"/>
</dbReference>
<evidence type="ECO:0000256" key="1">
    <source>
        <dbReference type="SAM" id="Coils"/>
    </source>
</evidence>
<evidence type="ECO:0000259" key="4">
    <source>
        <dbReference type="PROSITE" id="PS51737"/>
    </source>
</evidence>
<evidence type="ECO:0000259" key="3">
    <source>
        <dbReference type="PROSITE" id="PS51736"/>
    </source>
</evidence>
<dbReference type="PROSITE" id="PS51737">
    <property type="entry name" value="RECOMBINASE_DNA_BIND"/>
    <property type="match status" value="1"/>
</dbReference>
<dbReference type="AlphaFoldDB" id="A0A2A5IN74"/>
<evidence type="ECO:0000313" key="6">
    <source>
        <dbReference type="Proteomes" id="UP000228754"/>
    </source>
</evidence>
<comment type="caution">
    <text evidence="5">The sequence shown here is derived from an EMBL/GenBank/DDBJ whole genome shotgun (WGS) entry which is preliminary data.</text>
</comment>
<dbReference type="CDD" id="cd00338">
    <property type="entry name" value="Ser_Recombinase"/>
    <property type="match status" value="1"/>
</dbReference>
<accession>A0A2A5IN74</accession>
<organism evidence="5 6">
    <name type="scientific">Bacillus pumilus</name>
    <name type="common">Bacillus mesentericus</name>
    <dbReference type="NCBI Taxonomy" id="1408"/>
    <lineage>
        <taxon>Bacteria</taxon>
        <taxon>Bacillati</taxon>
        <taxon>Bacillota</taxon>
        <taxon>Bacilli</taxon>
        <taxon>Bacillales</taxon>
        <taxon>Bacillaceae</taxon>
        <taxon>Bacillus</taxon>
    </lineage>
</organism>
<dbReference type="SMART" id="SM00857">
    <property type="entry name" value="Resolvase"/>
    <property type="match status" value="1"/>
</dbReference>
<name>A0A2A5IN74_BACPU</name>
<dbReference type="InterPro" id="IPR006119">
    <property type="entry name" value="Resolv_N"/>
</dbReference>
<dbReference type="InterPro" id="IPR011109">
    <property type="entry name" value="DNA_bind_recombinase_dom"/>
</dbReference>
<protein>
    <submittedName>
        <fullName evidence="5">Recombinase family protein</fullName>
    </submittedName>
</protein>
<evidence type="ECO:0000313" key="5">
    <source>
        <dbReference type="EMBL" id="PCK18171.1"/>
    </source>
</evidence>
<dbReference type="InterPro" id="IPR050639">
    <property type="entry name" value="SSR_resolvase"/>
</dbReference>
<dbReference type="GO" id="GO:0003677">
    <property type="term" value="F:DNA binding"/>
    <property type="evidence" value="ECO:0007669"/>
    <property type="project" value="InterPro"/>
</dbReference>
<dbReference type="SUPFAM" id="SSF53041">
    <property type="entry name" value="Resolvase-like"/>
    <property type="match status" value="1"/>
</dbReference>
<dbReference type="GO" id="GO:0000150">
    <property type="term" value="F:DNA strand exchange activity"/>
    <property type="evidence" value="ECO:0007669"/>
    <property type="project" value="InterPro"/>
</dbReference>
<dbReference type="PANTHER" id="PTHR30461">
    <property type="entry name" value="DNA-INVERTASE FROM LAMBDOID PROPHAGE"/>
    <property type="match status" value="1"/>
</dbReference>
<dbReference type="Proteomes" id="UP000228754">
    <property type="component" value="Unassembled WGS sequence"/>
</dbReference>
<dbReference type="EMBL" id="NKHG01000121">
    <property type="protein sequence ID" value="PCK18171.1"/>
    <property type="molecule type" value="Genomic_DNA"/>
</dbReference>
<gene>
    <name evidence="5" type="ORF">CEY02_19360</name>
</gene>
<dbReference type="PROSITE" id="PS51736">
    <property type="entry name" value="RECOMBINASES_3"/>
    <property type="match status" value="1"/>
</dbReference>
<dbReference type="Pfam" id="PF07508">
    <property type="entry name" value="Recombinase"/>
    <property type="match status" value="1"/>
</dbReference>
<sequence>MNIDENSKVAVYSRKSREDPDTEDTLLKHRDQLKALLNRYSFTDVEWFEEVVSSDSIDNRPIFSRLLPRIRSGEFDVVCVIANDRLSRGSQIDSGRIMEAFKESNTLLITPQKIYNMSNESDEMLSEFELVIARNEYRAIKRRLLNGRKDAVKEGRPHSGSVPYGFKWDKNDKTAKVDEEKIKIYRMMIDWFLNEEMSSVAIADRLNQLEIPPPSSRGKMWYGEVVTYLLINDFHRGYVWYGKDEQNKGIHQPTKTEEEHIKIVERLSKLRTYPEAGRRLNMNTNRLSGIVRCPYCLKVQSIDQPKGRQKHVRKCLRRSTAREPMCDTTKGINEDILYGAILQEMKQYSSELFKRNKNTETEEQATFSVQLIELKEKAIKKLRGRIDRLKELYLDGDLDKNEYKEKLEKAQENLIKSEKELSELYSSVEYQKEKALEKRTYLWQKEDVQALLESDQGMSETEINIILKKLISHVSYKVKDEDGKQPELSVKVYYN</sequence>
<feature type="domain" description="Recombinase" evidence="4">
    <location>
        <begin position="163"/>
        <end position="273"/>
    </location>
</feature>
<reference evidence="5 6" key="1">
    <citation type="submission" date="2017-06" db="EMBL/GenBank/DDBJ databases">
        <title>Draft Genome Sequence of Bacillus sp Strain 36R Isolated from saline sediment at Atanasia, Sonora, Mexico.</title>
        <authorList>
            <person name="Sanchez Diaz R."/>
            <person name="Quiroz Macias M.E."/>
            <person name="Ibarra Gamez J.C."/>
            <person name="Enciso Ibarra J."/>
            <person name="Gomez Gil B."/>
            <person name="Galaviz Silva L."/>
        </authorList>
    </citation>
    <scope>NUCLEOTIDE SEQUENCE [LARGE SCALE GENOMIC DNA]</scope>
    <source>
        <strain evidence="5 6">36R_ATNSAL</strain>
    </source>
</reference>
<dbReference type="PANTHER" id="PTHR30461:SF23">
    <property type="entry name" value="DNA RECOMBINASE-RELATED"/>
    <property type="match status" value="1"/>
</dbReference>
<feature type="region of interest" description="Disordered" evidence="2">
    <location>
        <begin position="1"/>
        <end position="23"/>
    </location>
</feature>